<evidence type="ECO:0000256" key="3">
    <source>
        <dbReference type="ARBA" id="ARBA00023239"/>
    </source>
</evidence>
<dbReference type="SUPFAM" id="SSF53686">
    <property type="entry name" value="Tryptophan synthase beta subunit-like PLP-dependent enzymes"/>
    <property type="match status" value="1"/>
</dbReference>
<protein>
    <recommendedName>
        <fullName evidence="4">Tryptophan synthase beta chain-like PALP domain-containing protein</fullName>
    </recommendedName>
</protein>
<proteinExistence type="predicted"/>
<dbReference type="GO" id="GO:0006567">
    <property type="term" value="P:L-threonine catabolic process"/>
    <property type="evidence" value="ECO:0007669"/>
    <property type="project" value="TreeGrafter"/>
</dbReference>
<name>A0A382BLG4_9ZZZZ</name>
<comment type="cofactor">
    <cofactor evidence="1">
        <name>pyridoxal 5'-phosphate</name>
        <dbReference type="ChEBI" id="CHEBI:597326"/>
    </cofactor>
</comment>
<dbReference type="CDD" id="cd01563">
    <property type="entry name" value="Thr-synth_1"/>
    <property type="match status" value="1"/>
</dbReference>
<gene>
    <name evidence="5" type="ORF">METZ01_LOCUS167368</name>
</gene>
<reference evidence="5" key="1">
    <citation type="submission" date="2018-05" db="EMBL/GenBank/DDBJ databases">
        <authorList>
            <person name="Lanie J.A."/>
            <person name="Ng W.-L."/>
            <person name="Kazmierczak K.M."/>
            <person name="Andrzejewski T.M."/>
            <person name="Davidsen T.M."/>
            <person name="Wayne K.J."/>
            <person name="Tettelin H."/>
            <person name="Glass J.I."/>
            <person name="Rusch D."/>
            <person name="Podicherti R."/>
            <person name="Tsui H.-C.T."/>
            <person name="Winkler M.E."/>
        </authorList>
    </citation>
    <scope>NUCLEOTIDE SEQUENCE</scope>
</reference>
<dbReference type="PANTHER" id="PTHR48078">
    <property type="entry name" value="THREONINE DEHYDRATASE, MITOCHONDRIAL-RELATED"/>
    <property type="match status" value="1"/>
</dbReference>
<evidence type="ECO:0000256" key="1">
    <source>
        <dbReference type="ARBA" id="ARBA00001933"/>
    </source>
</evidence>
<feature type="domain" description="Tryptophan synthase beta chain-like PALP" evidence="4">
    <location>
        <begin position="46"/>
        <end position="341"/>
    </location>
</feature>
<dbReference type="GO" id="GO:0009097">
    <property type="term" value="P:isoleucine biosynthetic process"/>
    <property type="evidence" value="ECO:0007669"/>
    <property type="project" value="TreeGrafter"/>
</dbReference>
<evidence type="ECO:0000259" key="4">
    <source>
        <dbReference type="Pfam" id="PF00291"/>
    </source>
</evidence>
<dbReference type="GO" id="GO:0003941">
    <property type="term" value="F:L-serine ammonia-lyase activity"/>
    <property type="evidence" value="ECO:0007669"/>
    <property type="project" value="TreeGrafter"/>
</dbReference>
<dbReference type="InterPro" id="IPR036052">
    <property type="entry name" value="TrpB-like_PALP_sf"/>
</dbReference>
<dbReference type="Pfam" id="PF00291">
    <property type="entry name" value="PALP"/>
    <property type="match status" value="1"/>
</dbReference>
<dbReference type="GO" id="GO:0004794">
    <property type="term" value="F:threonine deaminase activity"/>
    <property type="evidence" value="ECO:0007669"/>
    <property type="project" value="TreeGrafter"/>
</dbReference>
<dbReference type="AlphaFoldDB" id="A0A382BLG4"/>
<dbReference type="PANTHER" id="PTHR48078:SF6">
    <property type="entry name" value="L-THREONINE DEHYDRATASE CATABOLIC TDCB"/>
    <property type="match status" value="1"/>
</dbReference>
<dbReference type="EMBL" id="UINC01030318">
    <property type="protein sequence ID" value="SVB14514.1"/>
    <property type="molecule type" value="Genomic_DNA"/>
</dbReference>
<dbReference type="InterPro" id="IPR001926">
    <property type="entry name" value="TrpB-like_PALP"/>
</dbReference>
<keyword evidence="3" id="KW-0456">Lyase</keyword>
<evidence type="ECO:0000256" key="2">
    <source>
        <dbReference type="ARBA" id="ARBA00022898"/>
    </source>
</evidence>
<organism evidence="5">
    <name type="scientific">marine metagenome</name>
    <dbReference type="NCBI Taxonomy" id="408172"/>
    <lineage>
        <taxon>unclassified sequences</taxon>
        <taxon>metagenomes</taxon>
        <taxon>ecological metagenomes</taxon>
    </lineage>
</organism>
<dbReference type="GO" id="GO:0006565">
    <property type="term" value="P:L-serine catabolic process"/>
    <property type="evidence" value="ECO:0007669"/>
    <property type="project" value="TreeGrafter"/>
</dbReference>
<dbReference type="InterPro" id="IPR050147">
    <property type="entry name" value="Ser/Thr_Dehydratase"/>
</dbReference>
<accession>A0A382BLG4</accession>
<sequence>MKTYFECASCKIEMPASVTVNHCASCQDPLFISTKTPYPVNNIMDLGQGNTPVVKLKRIGLEFGLSDLWAKLEYLNPTGSFKDRGSATLISALHTMKINSLAEDSSGNAGASIAAYSAKAGINAHIFVPASAPSVKVLQIAFYNAEVHRIEGGREQAAISCYRFCTNHDIIYASHNLSPFFIEGTKQFAYELIQDMDPYPDHILFPTGNGSLLLGTWRGFSDMGLHCPKLYAVQSELCAPIVSQFSGKKWARHSPKTQTIAGGIAVENPPRLNQCIKAIKTTKGQAISVTENNISTMQSKLARLEGLLIEPTSAAALAGIPNLLDQGYINPSERILIPLTGSGFKDTLADNTG</sequence>
<dbReference type="Gene3D" id="3.40.50.1100">
    <property type="match status" value="2"/>
</dbReference>
<keyword evidence="2" id="KW-0663">Pyridoxal phosphate</keyword>
<evidence type="ECO:0000313" key="5">
    <source>
        <dbReference type="EMBL" id="SVB14514.1"/>
    </source>
</evidence>